<dbReference type="EMBL" id="JACWMX010000002">
    <property type="protein sequence ID" value="MBD1392770.1"/>
    <property type="molecule type" value="Genomic_DNA"/>
</dbReference>
<reference evidence="4" key="1">
    <citation type="submission" date="2020-09" db="EMBL/GenBank/DDBJ databases">
        <title>Novel species of Mucilaginibacter isolated from a glacier on the Tibetan Plateau.</title>
        <authorList>
            <person name="Liu Q."/>
            <person name="Xin Y.-H."/>
        </authorList>
    </citation>
    <scope>NUCLEOTIDE SEQUENCE</scope>
    <source>
        <strain evidence="4">ZB1P21</strain>
    </source>
</reference>
<dbReference type="Gene3D" id="3.20.20.370">
    <property type="entry name" value="Glycoside hydrolase/deacetylase"/>
    <property type="match status" value="1"/>
</dbReference>
<dbReference type="GO" id="GO:0016020">
    <property type="term" value="C:membrane"/>
    <property type="evidence" value="ECO:0007669"/>
    <property type="project" value="TreeGrafter"/>
</dbReference>
<dbReference type="AlphaFoldDB" id="A0A926S0B5"/>
<evidence type="ECO:0000256" key="1">
    <source>
        <dbReference type="ARBA" id="ARBA00022723"/>
    </source>
</evidence>
<evidence type="ECO:0000256" key="2">
    <source>
        <dbReference type="ARBA" id="ARBA00022801"/>
    </source>
</evidence>
<evidence type="ECO:0000313" key="4">
    <source>
        <dbReference type="EMBL" id="MBD1392770.1"/>
    </source>
</evidence>
<comment type="caution">
    <text evidence="4">The sequence shown here is derived from an EMBL/GenBank/DDBJ whole genome shotgun (WGS) entry which is preliminary data.</text>
</comment>
<feature type="domain" description="NodB homology" evidence="3">
    <location>
        <begin position="26"/>
        <end position="203"/>
    </location>
</feature>
<dbReference type="InterPro" id="IPR011330">
    <property type="entry name" value="Glyco_hydro/deAcase_b/a-brl"/>
</dbReference>
<keyword evidence="2" id="KW-0378">Hydrolase</keyword>
<dbReference type="Proteomes" id="UP000619078">
    <property type="component" value="Unassembled WGS sequence"/>
</dbReference>
<evidence type="ECO:0000259" key="3">
    <source>
        <dbReference type="PROSITE" id="PS51677"/>
    </source>
</evidence>
<dbReference type="InterPro" id="IPR050248">
    <property type="entry name" value="Polysacc_deacetylase_ArnD"/>
</dbReference>
<dbReference type="Pfam" id="PF01522">
    <property type="entry name" value="Polysacc_deac_1"/>
    <property type="match status" value="1"/>
</dbReference>
<name>A0A926S0B5_9SPHI</name>
<organism evidence="4 5">
    <name type="scientific">Mucilaginibacter glaciei</name>
    <dbReference type="NCBI Taxonomy" id="2772109"/>
    <lineage>
        <taxon>Bacteria</taxon>
        <taxon>Pseudomonadati</taxon>
        <taxon>Bacteroidota</taxon>
        <taxon>Sphingobacteriia</taxon>
        <taxon>Sphingobacteriales</taxon>
        <taxon>Sphingobacteriaceae</taxon>
        <taxon>Mucilaginibacter</taxon>
    </lineage>
</organism>
<dbReference type="GO" id="GO:0005975">
    <property type="term" value="P:carbohydrate metabolic process"/>
    <property type="evidence" value="ECO:0007669"/>
    <property type="project" value="InterPro"/>
</dbReference>
<keyword evidence="1" id="KW-0479">Metal-binding</keyword>
<evidence type="ECO:0000313" key="5">
    <source>
        <dbReference type="Proteomes" id="UP000619078"/>
    </source>
</evidence>
<dbReference type="GO" id="GO:0016810">
    <property type="term" value="F:hydrolase activity, acting on carbon-nitrogen (but not peptide) bonds"/>
    <property type="evidence" value="ECO:0007669"/>
    <property type="project" value="InterPro"/>
</dbReference>
<dbReference type="GO" id="GO:0046872">
    <property type="term" value="F:metal ion binding"/>
    <property type="evidence" value="ECO:0007669"/>
    <property type="project" value="UniProtKB-KW"/>
</dbReference>
<accession>A0A926S0B5</accession>
<dbReference type="PANTHER" id="PTHR10587">
    <property type="entry name" value="GLYCOSYL TRANSFERASE-RELATED"/>
    <property type="match status" value="1"/>
</dbReference>
<proteinExistence type="predicted"/>
<protein>
    <submittedName>
        <fullName evidence="4">Polysaccharide deacetylase family protein</fullName>
    </submittedName>
</protein>
<dbReference type="SUPFAM" id="SSF88713">
    <property type="entry name" value="Glycoside hydrolase/deacetylase"/>
    <property type="match status" value="1"/>
</dbReference>
<dbReference type="PROSITE" id="PS51677">
    <property type="entry name" value="NODB"/>
    <property type="match status" value="1"/>
</dbReference>
<keyword evidence="5" id="KW-1185">Reference proteome</keyword>
<dbReference type="InterPro" id="IPR002509">
    <property type="entry name" value="NODB_dom"/>
</dbReference>
<dbReference type="CDD" id="cd10917">
    <property type="entry name" value="CE4_NodB_like_6s_7s"/>
    <property type="match status" value="1"/>
</dbReference>
<dbReference type="PANTHER" id="PTHR10587:SF133">
    <property type="entry name" value="CHITIN DEACETYLASE 1-RELATED"/>
    <property type="match status" value="1"/>
</dbReference>
<dbReference type="RefSeq" id="WP_191162008.1">
    <property type="nucleotide sequence ID" value="NZ_JACWMX010000002.1"/>
</dbReference>
<gene>
    <name evidence="4" type="ORF">IDJ76_06650</name>
</gene>
<sequence length="206" mass="23977">MYLVKTPWLLKKLYPNLIWDIRPATRCIYLTFDDGPIPIVTPFVLNILKRFNAKATFFCIGDNVYKHPDIFEQVKADGHTIGNHTFNHLKGWDTDSIRYLENFLEADKLLDTSLFRPPFGRIKREQVKLLKNARPDLQIIMWNILSADFDINLSPEKCLSNVINNTGAGDIVLFHDSLKAFDRMQYALPKALEHWSKRGYEFKSLC</sequence>